<organism evidence="2 3">
    <name type="scientific">Simiduia curdlanivorans</name>
    <dbReference type="NCBI Taxonomy" id="1492769"/>
    <lineage>
        <taxon>Bacteria</taxon>
        <taxon>Pseudomonadati</taxon>
        <taxon>Pseudomonadota</taxon>
        <taxon>Gammaproteobacteria</taxon>
        <taxon>Cellvibrionales</taxon>
        <taxon>Cellvibrionaceae</taxon>
        <taxon>Simiduia</taxon>
    </lineage>
</organism>
<feature type="domain" description="Methyltransferase" evidence="1">
    <location>
        <begin position="423"/>
        <end position="529"/>
    </location>
</feature>
<proteinExistence type="predicted"/>
<dbReference type="CDD" id="cd02440">
    <property type="entry name" value="AdoMet_MTases"/>
    <property type="match status" value="1"/>
</dbReference>
<dbReference type="Proteomes" id="UP001595840">
    <property type="component" value="Unassembled WGS sequence"/>
</dbReference>
<keyword evidence="3" id="KW-1185">Reference proteome</keyword>
<dbReference type="SUPFAM" id="SSF53335">
    <property type="entry name" value="S-adenosyl-L-methionine-dependent methyltransferases"/>
    <property type="match status" value="1"/>
</dbReference>
<dbReference type="InterPro" id="IPR029063">
    <property type="entry name" value="SAM-dependent_MTases_sf"/>
</dbReference>
<protein>
    <submittedName>
        <fullName evidence="2">Class I SAM-dependent methyltransferase</fullName>
        <ecNumber evidence="2">2.1.1.222</ecNumber>
        <ecNumber evidence="2">2.1.1.64</ecNumber>
    </submittedName>
</protein>
<dbReference type="InterPro" id="IPR053173">
    <property type="entry name" value="SAM-binding_MTase"/>
</dbReference>
<dbReference type="EC" id="2.1.1.64" evidence="2"/>
<dbReference type="Gene3D" id="3.40.50.150">
    <property type="entry name" value="Vaccinia Virus protein VP39"/>
    <property type="match status" value="1"/>
</dbReference>
<keyword evidence="2" id="KW-0489">Methyltransferase</keyword>
<dbReference type="InterPro" id="IPR025714">
    <property type="entry name" value="Methyltranfer_dom"/>
</dbReference>
<evidence type="ECO:0000313" key="2">
    <source>
        <dbReference type="EMBL" id="MFC4364289.1"/>
    </source>
</evidence>
<dbReference type="Pfam" id="PF13847">
    <property type="entry name" value="Methyltransf_31"/>
    <property type="match status" value="1"/>
</dbReference>
<dbReference type="GO" id="GO:0061542">
    <property type="term" value="F:3-demethylubiquinol 3-O-methyltransferase activity"/>
    <property type="evidence" value="ECO:0007669"/>
    <property type="project" value="UniProtKB-EC"/>
</dbReference>
<comment type="caution">
    <text evidence="2">The sequence shown here is derived from an EMBL/GenBank/DDBJ whole genome shotgun (WGS) entry which is preliminary data.</text>
</comment>
<accession>A0ABV8V9V3</accession>
<keyword evidence="2" id="KW-0808">Transferase</keyword>
<dbReference type="EMBL" id="JBHSCX010000021">
    <property type="protein sequence ID" value="MFC4364289.1"/>
    <property type="molecule type" value="Genomic_DNA"/>
</dbReference>
<dbReference type="PANTHER" id="PTHR45128:SF1">
    <property type="entry name" value="S-ADENOSYLMETHIONINE-DEPENDENT METHYLTRANSFERASE RV2258C"/>
    <property type="match status" value="1"/>
</dbReference>
<reference evidence="3" key="1">
    <citation type="journal article" date="2019" name="Int. J. Syst. Evol. Microbiol.">
        <title>The Global Catalogue of Microorganisms (GCM) 10K type strain sequencing project: providing services to taxonomists for standard genome sequencing and annotation.</title>
        <authorList>
            <consortium name="The Broad Institute Genomics Platform"/>
            <consortium name="The Broad Institute Genome Sequencing Center for Infectious Disease"/>
            <person name="Wu L."/>
            <person name="Ma J."/>
        </authorList>
    </citation>
    <scope>NUCLEOTIDE SEQUENCE [LARGE SCALE GENOMIC DNA]</scope>
    <source>
        <strain evidence="3">CECT 8570</strain>
    </source>
</reference>
<sequence length="663" mass="75293">MNAALLEMDTVSHQKIVFCLDTITQLDRDTFLSLASHKADNNAADLFIIDIARCLLTGDVQALRQLVGRSGFIKQPYLVLLKRACQYLCAERAQDVIKTVVELEATGISNPLCYVLAAEAQAMNHQYTEAFHNFSTASNLFACHEHLIIRSRHCLQHIEATRYSLALEKGAIEYLQDQRFDSAIIAPLASSLIKYKYQLDNRAQTNILDASRYDDVKQDVFFLEILKRALLPDPDIELFLIQLRKHLLDTFAQTEKLALADAAVLCALALQNDLNEHVHFVSTNESNAVNLIHEKIKDTLNKPSATAKQLATQVLLTSLYEPLSEQPYCAQLLNYAINDWPTDIQPCLERILYQHEEELEFANAIQPLTTINNAVSLLVGSQYEANPYPRWHDISKLENSAGYAKHNGINKPPFIKAKHFDKPLKILIAGCGTGKHPIALALKFPNVHITAIDLSRRSLAYATMKATQLNLSNIRFYQADILELSDLKDRFNVIECMGVLHHMQDPIAGLQILKGLLVKNGVMKLGLYSEIARKEIAGFREENSREGTKAAIRQMRHEVIAAQREKYDNCLKSNDFYSTSMCRDLLFHAQEHTFTLTELETILTKNELLFKGFTFNTAETFHKFTLSHGSHTKMLDLRAWHQFETRNPQTFAGMYQFFTQIYS</sequence>
<name>A0ABV8V9V3_9GAMM</name>
<dbReference type="PANTHER" id="PTHR45128">
    <property type="entry name" value="METHYLTRANSFERASE TYPE 11"/>
    <property type="match status" value="1"/>
</dbReference>
<evidence type="ECO:0000313" key="3">
    <source>
        <dbReference type="Proteomes" id="UP001595840"/>
    </source>
</evidence>
<gene>
    <name evidence="2" type="ORF">ACFOX3_18415</name>
</gene>
<dbReference type="GO" id="GO:0032259">
    <property type="term" value="P:methylation"/>
    <property type="evidence" value="ECO:0007669"/>
    <property type="project" value="UniProtKB-KW"/>
</dbReference>
<evidence type="ECO:0000259" key="1">
    <source>
        <dbReference type="Pfam" id="PF13847"/>
    </source>
</evidence>
<dbReference type="EC" id="2.1.1.222" evidence="2"/>
<dbReference type="GO" id="GO:0102208">
    <property type="term" value="F:2-polyprenyl-6-hydroxyphenol methylase activity"/>
    <property type="evidence" value="ECO:0007669"/>
    <property type="project" value="UniProtKB-EC"/>
</dbReference>
<dbReference type="RefSeq" id="WP_290262347.1">
    <property type="nucleotide sequence ID" value="NZ_JAUFQG010000004.1"/>
</dbReference>